<dbReference type="InterPro" id="IPR051262">
    <property type="entry name" value="SMP-30/CGR1_Lactonase"/>
</dbReference>
<comment type="similarity">
    <text evidence="1">Belongs to the SMP-30/CGR1 family.</text>
</comment>
<dbReference type="SUPFAM" id="SSF63829">
    <property type="entry name" value="Calcium-dependent phosphotriesterase"/>
    <property type="match status" value="1"/>
</dbReference>
<organism evidence="4 5">
    <name type="scientific">Nocardioides lentus</name>
    <dbReference type="NCBI Taxonomy" id="338077"/>
    <lineage>
        <taxon>Bacteria</taxon>
        <taxon>Bacillati</taxon>
        <taxon>Actinomycetota</taxon>
        <taxon>Actinomycetes</taxon>
        <taxon>Propionibacteriales</taxon>
        <taxon>Nocardioidaceae</taxon>
        <taxon>Nocardioides</taxon>
    </lineage>
</organism>
<dbReference type="EMBL" id="BAAAMY010000004">
    <property type="protein sequence ID" value="GAA1916815.1"/>
    <property type="molecule type" value="Genomic_DNA"/>
</dbReference>
<accession>A0ABP5APD1</accession>
<dbReference type="InterPro" id="IPR011042">
    <property type="entry name" value="6-blade_b-propeller_TolB-like"/>
</dbReference>
<evidence type="ECO:0000313" key="4">
    <source>
        <dbReference type="EMBL" id="GAA1916815.1"/>
    </source>
</evidence>
<sequence length="308" mass="32579">MTAIADRPVRRVVTGMSFTECPRWRPSEDDGAGRLWFADFYTQAYYSVRGDGSDLRTELEVPGQPSGLGWLPDGRMVFVSMRDAALMRREHDGSVVVHADVSDHVGGHPNDMVVDAEGRCYLGDFGFDLMGGADLARTGLLRVDPDGAVTRVAEGLWFPNGSAITPDGGTLLVDETFGNRVSAFDVAPDGALGPRRDWARFGEPPTASAVGEAIGQLAVAPDGCGLDAKGCLWVADAVGGRAVRVREGGEVVDTVSPGTGVYACTLGGADGRTLYLCCAPDFDEHARSAAREGEIRAVDVDVPHAGRP</sequence>
<keyword evidence="5" id="KW-1185">Reference proteome</keyword>
<dbReference type="PRINTS" id="PR01790">
    <property type="entry name" value="SMP30FAMILY"/>
</dbReference>
<evidence type="ECO:0000256" key="2">
    <source>
        <dbReference type="ARBA" id="ARBA00022801"/>
    </source>
</evidence>
<gene>
    <name evidence="4" type="ORF">GCM10009737_17820</name>
</gene>
<dbReference type="Proteomes" id="UP001501612">
    <property type="component" value="Unassembled WGS sequence"/>
</dbReference>
<reference evidence="5" key="1">
    <citation type="journal article" date="2019" name="Int. J. Syst. Evol. Microbiol.">
        <title>The Global Catalogue of Microorganisms (GCM) 10K type strain sequencing project: providing services to taxonomists for standard genome sequencing and annotation.</title>
        <authorList>
            <consortium name="The Broad Institute Genomics Platform"/>
            <consortium name="The Broad Institute Genome Sequencing Center for Infectious Disease"/>
            <person name="Wu L."/>
            <person name="Ma J."/>
        </authorList>
    </citation>
    <scope>NUCLEOTIDE SEQUENCE [LARGE SCALE GENOMIC DNA]</scope>
    <source>
        <strain evidence="5">JCM 14046</strain>
    </source>
</reference>
<protein>
    <submittedName>
        <fullName evidence="4">SMP-30/gluconolactonase/LRE family protein</fullName>
    </submittedName>
</protein>
<proteinExistence type="inferred from homology"/>
<dbReference type="Pfam" id="PF08450">
    <property type="entry name" value="SGL"/>
    <property type="match status" value="1"/>
</dbReference>
<dbReference type="InterPro" id="IPR005511">
    <property type="entry name" value="SMP-30"/>
</dbReference>
<evidence type="ECO:0000256" key="1">
    <source>
        <dbReference type="ARBA" id="ARBA00008853"/>
    </source>
</evidence>
<evidence type="ECO:0000313" key="5">
    <source>
        <dbReference type="Proteomes" id="UP001501612"/>
    </source>
</evidence>
<dbReference type="Gene3D" id="2.120.10.30">
    <property type="entry name" value="TolB, C-terminal domain"/>
    <property type="match status" value="1"/>
</dbReference>
<dbReference type="PANTHER" id="PTHR47572">
    <property type="entry name" value="LIPOPROTEIN-RELATED"/>
    <property type="match status" value="1"/>
</dbReference>
<dbReference type="RefSeq" id="WP_344006270.1">
    <property type="nucleotide sequence ID" value="NZ_BAAAMY010000004.1"/>
</dbReference>
<comment type="caution">
    <text evidence="4">The sequence shown here is derived from an EMBL/GenBank/DDBJ whole genome shotgun (WGS) entry which is preliminary data.</text>
</comment>
<dbReference type="InterPro" id="IPR013658">
    <property type="entry name" value="SGL"/>
</dbReference>
<dbReference type="PANTHER" id="PTHR47572:SF4">
    <property type="entry name" value="LACTONASE DRP35"/>
    <property type="match status" value="1"/>
</dbReference>
<keyword evidence="2" id="KW-0378">Hydrolase</keyword>
<name>A0ABP5APD1_9ACTN</name>
<evidence type="ECO:0000259" key="3">
    <source>
        <dbReference type="Pfam" id="PF08450"/>
    </source>
</evidence>
<feature type="domain" description="SMP-30/Gluconolactonase/LRE-like region" evidence="3">
    <location>
        <begin position="18"/>
        <end position="277"/>
    </location>
</feature>